<evidence type="ECO:0000313" key="9">
    <source>
        <dbReference type="EMBL" id="HIU61160.1"/>
    </source>
</evidence>
<dbReference type="Proteomes" id="UP000824110">
    <property type="component" value="Unassembled WGS sequence"/>
</dbReference>
<evidence type="ECO:0000256" key="5">
    <source>
        <dbReference type="ARBA" id="ARBA00022989"/>
    </source>
</evidence>
<dbReference type="Pfam" id="PF00884">
    <property type="entry name" value="Sulfatase"/>
    <property type="match status" value="1"/>
</dbReference>
<dbReference type="InterPro" id="IPR000917">
    <property type="entry name" value="Sulfatase_N"/>
</dbReference>
<dbReference type="GO" id="GO:0016787">
    <property type="term" value="F:hydrolase activity"/>
    <property type="evidence" value="ECO:0007669"/>
    <property type="project" value="UniProtKB-KW"/>
</dbReference>
<comment type="pathway">
    <text evidence="2">Cell wall biogenesis; lipoteichoic acid biosynthesis.</text>
</comment>
<sequence length="750" mass="84653">MKRLLIKKAVFALGYVLLAVVMEIVTFLLMGLGVVPEYFGLDLAVIFIIAFIIFIIPNSVAQIVVISFLFAFQIIISIANEALYSMSGMVFSFSMLNLVNEVTGVVAASFLNWWLISIAIVLFGGSLAGFIIFNKKYATPKGVFTRQSVTILVAAFIIAESCAGILYALTVNSFTASADAMQTDDRLSMFYNERELYEEQQFTAKAFSRFGTFGYIVVNIGNSVSSDTYVDEVTAEEVDEYFAQGKMSESVYGDNIYTGAVDGKNLVLIVIESGEWFAINKEYTPTLYAMAEGGIAMTDYHARDKTNHSEALSIMGSYPSDAALEPAQVAENSMPYTLPNLLNGAGYTSNYFHLNVGSYYSRNEVFKQLYGFETTHFLDDLPLLDGYENKHGFNDFDKDSELFRNYMDEFTYSEDGGPFFSMFMTLISHGSYTDLIYNGNYPYNDAPESSTDICNDPMTEEEKEKFKDDVTVKGLEEYYEIVNSLPKTFVTGTPGIDVEYLDNSGNYTDTFLRYKRYQAGIMDLDLGVNMLVKDLESSGELDDTVFMFYADHSCYFDQMNYLMKGIDSSEFYNTHLYKIPCFIWYGGSMDLDVQALPVTGYQSVNFTATKDLDSPLQSQKIEKFCNTLDILPTLLQLFGFSYNMNMYQGVSIFSDLESIFVSHESGIFIDNIYFSAIDVFVENGSTWDCYNFDKTYFAKGFSDEVLTFLNRAVDYYDKQTMLDAVVNLDYFAERDFIGGYNGITYIEKIN</sequence>
<keyword evidence="6 7" id="KW-0472">Membrane</keyword>
<dbReference type="InterPro" id="IPR050448">
    <property type="entry name" value="OpgB/LTA_synthase_biosynth"/>
</dbReference>
<reference evidence="9" key="1">
    <citation type="submission" date="2020-10" db="EMBL/GenBank/DDBJ databases">
        <authorList>
            <person name="Gilroy R."/>
        </authorList>
    </citation>
    <scope>NUCLEOTIDE SEQUENCE</scope>
    <source>
        <strain evidence="9">CHK195-12923</strain>
    </source>
</reference>
<feature type="transmembrane region" description="Helical" evidence="7">
    <location>
        <begin position="12"/>
        <end position="32"/>
    </location>
</feature>
<dbReference type="Gene3D" id="3.40.720.10">
    <property type="entry name" value="Alkaline Phosphatase, subunit A"/>
    <property type="match status" value="1"/>
</dbReference>
<evidence type="ECO:0000256" key="4">
    <source>
        <dbReference type="ARBA" id="ARBA00022692"/>
    </source>
</evidence>
<protein>
    <submittedName>
        <fullName evidence="9">Sulfatase-like hydrolase/transferase</fullName>
    </submittedName>
</protein>
<keyword evidence="9" id="KW-0378">Hydrolase</keyword>
<comment type="caution">
    <text evidence="9">The sequence shown here is derived from an EMBL/GenBank/DDBJ whole genome shotgun (WGS) entry which is preliminary data.</text>
</comment>
<feature type="transmembrane region" description="Helical" evidence="7">
    <location>
        <begin position="111"/>
        <end position="133"/>
    </location>
</feature>
<comment type="subcellular location">
    <subcellularLocation>
        <location evidence="1">Cell membrane</location>
        <topology evidence="1">Multi-pass membrane protein</topology>
    </subcellularLocation>
</comment>
<feature type="transmembrane region" description="Helical" evidence="7">
    <location>
        <begin position="38"/>
        <end position="56"/>
    </location>
</feature>
<keyword evidence="3" id="KW-1003">Cell membrane</keyword>
<evidence type="ECO:0000256" key="1">
    <source>
        <dbReference type="ARBA" id="ARBA00004651"/>
    </source>
</evidence>
<name>A0A9D1SIG1_9FIRM</name>
<evidence type="ECO:0000313" key="10">
    <source>
        <dbReference type="Proteomes" id="UP000824110"/>
    </source>
</evidence>
<reference evidence="9" key="2">
    <citation type="journal article" date="2021" name="PeerJ">
        <title>Extensive microbial diversity within the chicken gut microbiome revealed by metagenomics and culture.</title>
        <authorList>
            <person name="Gilroy R."/>
            <person name="Ravi A."/>
            <person name="Getino M."/>
            <person name="Pursley I."/>
            <person name="Horton D.L."/>
            <person name="Alikhan N.F."/>
            <person name="Baker D."/>
            <person name="Gharbi K."/>
            <person name="Hall N."/>
            <person name="Watson M."/>
            <person name="Adriaenssens E.M."/>
            <person name="Foster-Nyarko E."/>
            <person name="Jarju S."/>
            <person name="Secka A."/>
            <person name="Antonio M."/>
            <person name="Oren A."/>
            <person name="Chaudhuri R.R."/>
            <person name="La Ragione R."/>
            <person name="Hildebrand F."/>
            <person name="Pallen M.J."/>
        </authorList>
    </citation>
    <scope>NUCLEOTIDE SEQUENCE</scope>
    <source>
        <strain evidence="9">CHK195-12923</strain>
    </source>
</reference>
<gene>
    <name evidence="9" type="ORF">IAB69_00725</name>
</gene>
<evidence type="ECO:0000259" key="8">
    <source>
        <dbReference type="Pfam" id="PF00884"/>
    </source>
</evidence>
<evidence type="ECO:0000256" key="7">
    <source>
        <dbReference type="SAM" id="Phobius"/>
    </source>
</evidence>
<keyword evidence="5 7" id="KW-1133">Transmembrane helix</keyword>
<dbReference type="GO" id="GO:0005886">
    <property type="term" value="C:plasma membrane"/>
    <property type="evidence" value="ECO:0007669"/>
    <property type="project" value="UniProtKB-SubCell"/>
</dbReference>
<accession>A0A9D1SIG1</accession>
<dbReference type="PANTHER" id="PTHR47371:SF3">
    <property type="entry name" value="PHOSPHOGLYCEROL TRANSFERASE I"/>
    <property type="match status" value="1"/>
</dbReference>
<dbReference type="EMBL" id="DVNE01000008">
    <property type="protein sequence ID" value="HIU61160.1"/>
    <property type="molecule type" value="Genomic_DNA"/>
</dbReference>
<evidence type="ECO:0000256" key="2">
    <source>
        <dbReference type="ARBA" id="ARBA00004936"/>
    </source>
</evidence>
<feature type="domain" description="Sulfatase N-terminal" evidence="8">
    <location>
        <begin position="264"/>
        <end position="639"/>
    </location>
</feature>
<organism evidence="9 10">
    <name type="scientific">Candidatus Coproplasma excrementigallinarum</name>
    <dbReference type="NCBI Taxonomy" id="2840747"/>
    <lineage>
        <taxon>Bacteria</taxon>
        <taxon>Bacillati</taxon>
        <taxon>Bacillota</taxon>
        <taxon>Clostridia</taxon>
        <taxon>Eubacteriales</taxon>
        <taxon>Candidatus Coproplasma</taxon>
    </lineage>
</organism>
<dbReference type="SUPFAM" id="SSF53649">
    <property type="entry name" value="Alkaline phosphatase-like"/>
    <property type="match status" value="1"/>
</dbReference>
<dbReference type="AlphaFoldDB" id="A0A9D1SIG1"/>
<evidence type="ECO:0000256" key="3">
    <source>
        <dbReference type="ARBA" id="ARBA00022475"/>
    </source>
</evidence>
<dbReference type="PANTHER" id="PTHR47371">
    <property type="entry name" value="LIPOTEICHOIC ACID SYNTHASE"/>
    <property type="match status" value="1"/>
</dbReference>
<feature type="transmembrane region" description="Helical" evidence="7">
    <location>
        <begin position="63"/>
        <end position="91"/>
    </location>
</feature>
<dbReference type="InterPro" id="IPR017850">
    <property type="entry name" value="Alkaline_phosphatase_core_sf"/>
</dbReference>
<keyword evidence="4 7" id="KW-0812">Transmembrane</keyword>
<feature type="transmembrane region" description="Helical" evidence="7">
    <location>
        <begin position="149"/>
        <end position="169"/>
    </location>
</feature>
<evidence type="ECO:0000256" key="6">
    <source>
        <dbReference type="ARBA" id="ARBA00023136"/>
    </source>
</evidence>
<proteinExistence type="predicted"/>